<feature type="chain" id="PRO_5046843589" evidence="2">
    <location>
        <begin position="18"/>
        <end position="206"/>
    </location>
</feature>
<protein>
    <submittedName>
        <fullName evidence="4">Nucleolar transcription factor 1-A-like</fullName>
    </submittedName>
</protein>
<name>A0ABM1M4E6_NICVS</name>
<feature type="compositionally biased region" description="Basic and acidic residues" evidence="1">
    <location>
        <begin position="147"/>
        <end position="156"/>
    </location>
</feature>
<feature type="compositionally biased region" description="Acidic residues" evidence="1">
    <location>
        <begin position="123"/>
        <end position="146"/>
    </location>
</feature>
<keyword evidence="3" id="KW-1185">Reference proteome</keyword>
<evidence type="ECO:0000256" key="2">
    <source>
        <dbReference type="SAM" id="SignalP"/>
    </source>
</evidence>
<evidence type="ECO:0000313" key="4">
    <source>
        <dbReference type="RefSeq" id="XP_017769446.1"/>
    </source>
</evidence>
<reference evidence="4" key="1">
    <citation type="submission" date="2025-08" db="UniProtKB">
        <authorList>
            <consortium name="RefSeq"/>
        </authorList>
    </citation>
    <scope>IDENTIFICATION</scope>
    <source>
        <tissue evidence="4">Whole Larva</tissue>
    </source>
</reference>
<dbReference type="Proteomes" id="UP000695000">
    <property type="component" value="Unplaced"/>
</dbReference>
<gene>
    <name evidence="4" type="primary">LOC108557450</name>
</gene>
<sequence>MRTAILLAFGAVLAAQAFPHSGDTNVVESMIREVRAVAPDDLADLITKDTKKAFLHTYGDDDDNEQGYNKKVDDEGGKGYKHFDSYHKKDSDKYGFETQTAFGKGEGSETEAGSKSGKYSETKEDDGEADKSEDTEEDDADDEDEEETKHSYKVVEDVDEDGESGHYTEGSEGYNSSDFNGDDDDSESKSYHPIEADEDDEDDDDQ</sequence>
<evidence type="ECO:0000256" key="1">
    <source>
        <dbReference type="SAM" id="MobiDB-lite"/>
    </source>
</evidence>
<feature type="signal peptide" evidence="2">
    <location>
        <begin position="1"/>
        <end position="17"/>
    </location>
</feature>
<feature type="region of interest" description="Disordered" evidence="1">
    <location>
        <begin position="57"/>
        <end position="206"/>
    </location>
</feature>
<keyword evidence="2" id="KW-0732">Signal</keyword>
<proteinExistence type="predicted"/>
<evidence type="ECO:0000313" key="3">
    <source>
        <dbReference type="Proteomes" id="UP000695000"/>
    </source>
</evidence>
<dbReference type="RefSeq" id="XP_017769446.1">
    <property type="nucleotide sequence ID" value="XM_017913957.1"/>
</dbReference>
<feature type="compositionally biased region" description="Acidic residues" evidence="1">
    <location>
        <begin position="196"/>
        <end position="206"/>
    </location>
</feature>
<dbReference type="GeneID" id="108557450"/>
<accession>A0ABM1M4E6</accession>
<organism evidence="3 4">
    <name type="scientific">Nicrophorus vespilloides</name>
    <name type="common">Boreal carrion beetle</name>
    <dbReference type="NCBI Taxonomy" id="110193"/>
    <lineage>
        <taxon>Eukaryota</taxon>
        <taxon>Metazoa</taxon>
        <taxon>Ecdysozoa</taxon>
        <taxon>Arthropoda</taxon>
        <taxon>Hexapoda</taxon>
        <taxon>Insecta</taxon>
        <taxon>Pterygota</taxon>
        <taxon>Neoptera</taxon>
        <taxon>Endopterygota</taxon>
        <taxon>Coleoptera</taxon>
        <taxon>Polyphaga</taxon>
        <taxon>Staphyliniformia</taxon>
        <taxon>Silphidae</taxon>
        <taxon>Nicrophorinae</taxon>
        <taxon>Nicrophorus</taxon>
    </lineage>
</organism>
<feature type="compositionally biased region" description="Basic and acidic residues" evidence="1">
    <location>
        <begin position="68"/>
        <end position="95"/>
    </location>
</feature>